<evidence type="ECO:0000313" key="3">
    <source>
        <dbReference type="Proteomes" id="UP000298615"/>
    </source>
</evidence>
<dbReference type="AlphaFoldDB" id="A0A4D7CZT8"/>
<dbReference type="Proteomes" id="UP000298615">
    <property type="component" value="Chromosome"/>
</dbReference>
<protein>
    <submittedName>
        <fullName evidence="2">ROK family protein</fullName>
    </submittedName>
</protein>
<reference evidence="2 3" key="1">
    <citation type="submission" date="2019-04" db="EMBL/GenBank/DDBJ databases">
        <title>Vagococcus sp. nov., isolated from faeces of yaks (Bos grunniens).</title>
        <authorList>
            <person name="Ge Y."/>
        </authorList>
    </citation>
    <scope>NUCLEOTIDE SEQUENCE [LARGE SCALE GENOMIC DNA]</scope>
    <source>
        <strain evidence="2 3">MN-17</strain>
    </source>
</reference>
<accession>A0A4D7CZT8</accession>
<dbReference type="SUPFAM" id="SSF53067">
    <property type="entry name" value="Actin-like ATPase domain"/>
    <property type="match status" value="1"/>
</dbReference>
<dbReference type="Gene3D" id="3.30.420.40">
    <property type="match status" value="2"/>
</dbReference>
<proteinExistence type="inferred from homology"/>
<evidence type="ECO:0000313" key="2">
    <source>
        <dbReference type="EMBL" id="QCI87240.1"/>
    </source>
</evidence>
<dbReference type="PANTHER" id="PTHR18964:SF165">
    <property type="entry name" value="BETA-GLUCOSIDE KINASE"/>
    <property type="match status" value="1"/>
</dbReference>
<dbReference type="CDD" id="cd24068">
    <property type="entry name" value="ASKHA_NBD_ROK_FnNanK-like"/>
    <property type="match status" value="1"/>
</dbReference>
<gene>
    <name evidence="2" type="ORF">FA707_09995</name>
</gene>
<comment type="similarity">
    <text evidence="1">Belongs to the ROK (NagC/XylR) family.</text>
</comment>
<dbReference type="PANTHER" id="PTHR18964">
    <property type="entry name" value="ROK (REPRESSOR, ORF, KINASE) FAMILY"/>
    <property type="match status" value="1"/>
</dbReference>
<dbReference type="InterPro" id="IPR043129">
    <property type="entry name" value="ATPase_NBD"/>
</dbReference>
<sequence>MENILCIDIGGTSIKYAIYNDQGQEVRKFPAKDTNAKERLIIETIKELTDEVVAEYSLSGVAISSAGVIDSEKGEVIYSGYTIPNYMGTNFKQFFKEQYALDCEIENDVNAACLAEYYAGAARNAQSVVCLTIGTGVGGALMIDGHLVHGKGNTAGEIGYMLIGDRYFQDVSSTTFLVEYINQIQDETHYQNGMEIFEGYKNGDIHCEDAILTLINNLSVGLVNIMYLINPEVIALGGGIMEQKELLQPLIEEAIQNKLISEMFNKTEIKFAENKNSAGLIGAFHHYIHQR</sequence>
<dbReference type="Pfam" id="PF00480">
    <property type="entry name" value="ROK"/>
    <property type="match status" value="1"/>
</dbReference>
<dbReference type="RefSeq" id="WP_136954062.1">
    <property type="nucleotide sequence ID" value="NZ_CP039712.1"/>
</dbReference>
<dbReference type="EMBL" id="CP039712">
    <property type="protein sequence ID" value="QCI87240.1"/>
    <property type="molecule type" value="Genomic_DNA"/>
</dbReference>
<keyword evidence="3" id="KW-1185">Reference proteome</keyword>
<name>A0A4D7CZT8_9ENTE</name>
<organism evidence="2 3">
    <name type="scientific">Vagococcus zengguangii</name>
    <dbReference type="NCBI Taxonomy" id="2571750"/>
    <lineage>
        <taxon>Bacteria</taxon>
        <taxon>Bacillati</taxon>
        <taxon>Bacillota</taxon>
        <taxon>Bacilli</taxon>
        <taxon>Lactobacillales</taxon>
        <taxon>Enterococcaceae</taxon>
        <taxon>Vagococcus</taxon>
    </lineage>
</organism>
<dbReference type="InterPro" id="IPR000600">
    <property type="entry name" value="ROK"/>
</dbReference>
<dbReference type="OrthoDB" id="9795247at2"/>
<evidence type="ECO:0000256" key="1">
    <source>
        <dbReference type="ARBA" id="ARBA00006479"/>
    </source>
</evidence>
<dbReference type="KEGG" id="vao:FA707_09995"/>